<protein>
    <submittedName>
        <fullName evidence="2">Uncharacterized protein</fullName>
    </submittedName>
</protein>
<reference evidence="3" key="1">
    <citation type="submission" date="2011-07" db="EMBL/GenBank/DDBJ databases">
        <authorList>
            <consortium name="Caenorhabditis brenneri Sequencing and Analysis Consortium"/>
            <person name="Wilson R.K."/>
        </authorList>
    </citation>
    <scope>NUCLEOTIDE SEQUENCE [LARGE SCALE GENOMIC DNA]</scope>
    <source>
        <strain evidence="3">PB2801</strain>
    </source>
</reference>
<proteinExistence type="predicted"/>
<keyword evidence="3" id="KW-1185">Reference proteome</keyword>
<feature type="region of interest" description="Disordered" evidence="1">
    <location>
        <begin position="243"/>
        <end position="266"/>
    </location>
</feature>
<gene>
    <name evidence="2" type="ORF">CAEBREN_01425</name>
</gene>
<organism evidence="3">
    <name type="scientific">Caenorhabditis brenneri</name>
    <name type="common">Nematode worm</name>
    <dbReference type="NCBI Taxonomy" id="135651"/>
    <lineage>
        <taxon>Eukaryota</taxon>
        <taxon>Metazoa</taxon>
        <taxon>Ecdysozoa</taxon>
        <taxon>Nematoda</taxon>
        <taxon>Chromadorea</taxon>
        <taxon>Rhabditida</taxon>
        <taxon>Rhabditina</taxon>
        <taxon>Rhabditomorpha</taxon>
        <taxon>Rhabditoidea</taxon>
        <taxon>Rhabditidae</taxon>
        <taxon>Peloderinae</taxon>
        <taxon>Caenorhabditis</taxon>
    </lineage>
</organism>
<name>G0PIZ0_CAEBE</name>
<accession>G0PIZ0</accession>
<evidence type="ECO:0000313" key="2">
    <source>
        <dbReference type="EMBL" id="EGT58533.1"/>
    </source>
</evidence>
<dbReference type="AlphaFoldDB" id="G0PIZ0"/>
<dbReference type="HOGENOM" id="CLU_1046730_0_0_1"/>
<dbReference type="InParanoid" id="G0PIZ0"/>
<dbReference type="Proteomes" id="UP000008068">
    <property type="component" value="Unassembled WGS sequence"/>
</dbReference>
<sequence>MLLVPCFLSLSDAHATSNLPKLAWRQAEFTRRAPICNEDDVSIDSPTEDLQRLVHNHLIFFSFSGEVEEVVKTALVGAGNKAADAVVGADESGCRDVKKALAPGNASKEGAEVLGGDAGVLSEQLESGETGKARGEGSSSVYFASFKDRPEATAQQWKLGRAIWRTQEEKRETPYNKLSDEEKRDFFFRSVKKKVTADLLVEQDEEPEDDGHHAAEMAAVAAKVARKRKEFYELVRRIVAGEVVQKNASEHSEDGDVDTDGSVAGN</sequence>
<dbReference type="EMBL" id="GL380620">
    <property type="protein sequence ID" value="EGT58533.1"/>
    <property type="molecule type" value="Genomic_DNA"/>
</dbReference>
<evidence type="ECO:0000313" key="3">
    <source>
        <dbReference type="Proteomes" id="UP000008068"/>
    </source>
</evidence>
<evidence type="ECO:0000256" key="1">
    <source>
        <dbReference type="SAM" id="MobiDB-lite"/>
    </source>
</evidence>